<dbReference type="InterPro" id="IPR042241">
    <property type="entry name" value="GCP_C_sf"/>
</dbReference>
<evidence type="ECO:0000259" key="7">
    <source>
        <dbReference type="Pfam" id="PF17681"/>
    </source>
</evidence>
<gene>
    <name evidence="8" type="ORF">PRZ48_003430</name>
</gene>
<dbReference type="Proteomes" id="UP001305779">
    <property type="component" value="Unassembled WGS sequence"/>
</dbReference>
<dbReference type="PANTHER" id="PTHR19302">
    <property type="entry name" value="GAMMA TUBULIN COMPLEX PROTEIN"/>
    <property type="match status" value="1"/>
</dbReference>
<feature type="domain" description="Gamma tubulin complex component protein N-terminal" evidence="7">
    <location>
        <begin position="162"/>
        <end position="333"/>
    </location>
</feature>
<evidence type="ECO:0000256" key="5">
    <source>
        <dbReference type="RuleBase" id="RU363050"/>
    </source>
</evidence>
<organism evidence="8 9">
    <name type="scientific">Zasmidium cellare</name>
    <name type="common">Wine cellar mold</name>
    <name type="synonym">Racodium cellare</name>
    <dbReference type="NCBI Taxonomy" id="395010"/>
    <lineage>
        <taxon>Eukaryota</taxon>
        <taxon>Fungi</taxon>
        <taxon>Dikarya</taxon>
        <taxon>Ascomycota</taxon>
        <taxon>Pezizomycotina</taxon>
        <taxon>Dothideomycetes</taxon>
        <taxon>Dothideomycetidae</taxon>
        <taxon>Mycosphaerellales</taxon>
        <taxon>Mycosphaerellaceae</taxon>
        <taxon>Zasmidium</taxon>
    </lineage>
</organism>
<keyword evidence="4 5" id="KW-0206">Cytoskeleton</keyword>
<comment type="similarity">
    <text evidence="1 5">Belongs to the TUBGCP family.</text>
</comment>
<dbReference type="Pfam" id="PF17681">
    <property type="entry name" value="GCP_N_terminal"/>
    <property type="match status" value="1"/>
</dbReference>
<feature type="domain" description="Gamma tubulin complex component C-terminal" evidence="6">
    <location>
        <begin position="546"/>
        <end position="895"/>
    </location>
</feature>
<proteinExistence type="inferred from homology"/>
<keyword evidence="3 5" id="KW-0493">Microtubule</keyword>
<dbReference type="PANTHER" id="PTHR19302:SF70">
    <property type="entry name" value="GAMMA-TUBULIN COMPLEX COMPONENT 6"/>
    <property type="match status" value="1"/>
</dbReference>
<dbReference type="Pfam" id="PF04130">
    <property type="entry name" value="GCP_C_terminal"/>
    <property type="match status" value="1"/>
</dbReference>
<evidence type="ECO:0000256" key="4">
    <source>
        <dbReference type="ARBA" id="ARBA00023212"/>
    </source>
</evidence>
<sequence length="898" mass="100305">MEDPIDRGLPFDVRSFWRPSLTDDDASQHDSLFESLDASLPPLDLLKNDGPPEYHLDPIIPELEHHDEQIHPENDKFEANGLPGPGNSDQDIADPWDLDGLLEQGEASQLCTWEGLEKRNVPNSEKIPLISEAGPAAFDAAINLLPQMRNDVGVLPQDYALRALCSLALGRSSTLFQWNAKVQRFEQTLKGASITGISRVCSDSLAEDIIDMGSTIVKLRTVIERQRPLKAPSASLALTSCVRSILNAIDQSVSGQIGGIRSVLQLQRLVATPYRLLSVLETLIDATRKCESDESVISAVSDRIYEEVQTQFDFCAVLRALLARVSVPWLERLAADIGFCSTETALASGYSTTDDTMSGLEQAITFVDTEDKDLIRETRNAIKILRTQDQYHLLLGDDPQPFEALLDPTLDRTEVSRISRSHEQAMVSRLRGQPAESTSNIIDKIDNKITGGGTWCDEPFELAPFEQTAALMSSHDSVGHEQSGDRLHEQVMTLCSTDMRAIGTEVIELATDMSTTPLERIRPLIQTQQRLVNGVLLRRLFREHKLRHHLEVQKSFQLFGNADFVLRLSTALFSKETQSAERRRGATLTGEVMGLRLGTTHEERWPPASSELQLTLMGILNETYGKLPGLKSSDGAALPGGLSFSIRQLPESEIDRVLDPNSVYALDFLRLQYTTIPPLDAIITPDVLDKYDGTFRFLLRLLRVVHVTGSLQKALSLHWETGHPDLEACKFIKESNHFVSVLMSHTMELGIAEPWQKFVKAVDGLVQVLAQEDDAGEMGTKVHMGVEGLRRLHDQCLETARSRLFLKRKQAKLRQTVEEALNTILKASFALQRVDAQVRAIFRENRTSFARSTKEIVNLLQDIVDKPLKTISAAEAEEVEVNRVLLSRLNWNEYYTRA</sequence>
<keyword evidence="2 5" id="KW-0963">Cytoplasm</keyword>
<reference evidence="8 9" key="1">
    <citation type="journal article" date="2023" name="G3 (Bethesda)">
        <title>A chromosome-level genome assembly of Zasmidium syzygii isolated from banana leaves.</title>
        <authorList>
            <person name="van Westerhoven A.C."/>
            <person name="Mehrabi R."/>
            <person name="Talebi R."/>
            <person name="Steentjes M.B.F."/>
            <person name="Corcolon B."/>
            <person name="Chong P.A."/>
            <person name="Kema G.H.J."/>
            <person name="Seidl M.F."/>
        </authorList>
    </citation>
    <scope>NUCLEOTIDE SEQUENCE [LARGE SCALE GENOMIC DNA]</scope>
    <source>
        <strain evidence="8 9">P124</strain>
    </source>
</reference>
<evidence type="ECO:0000256" key="1">
    <source>
        <dbReference type="ARBA" id="ARBA00010337"/>
    </source>
</evidence>
<dbReference type="EMBL" id="JAXOVC010000002">
    <property type="protein sequence ID" value="KAK4505467.1"/>
    <property type="molecule type" value="Genomic_DNA"/>
</dbReference>
<name>A0ABR0EV43_ZASCE</name>
<dbReference type="InterPro" id="IPR007259">
    <property type="entry name" value="GCP"/>
</dbReference>
<evidence type="ECO:0000313" key="9">
    <source>
        <dbReference type="Proteomes" id="UP001305779"/>
    </source>
</evidence>
<dbReference type="InterPro" id="IPR041470">
    <property type="entry name" value="GCP_N"/>
</dbReference>
<dbReference type="InterPro" id="IPR040457">
    <property type="entry name" value="GCP_C"/>
</dbReference>
<dbReference type="Gene3D" id="1.20.120.1900">
    <property type="entry name" value="Gamma-tubulin complex, C-terminal domain"/>
    <property type="match status" value="1"/>
</dbReference>
<accession>A0ABR0EV43</accession>
<evidence type="ECO:0000256" key="3">
    <source>
        <dbReference type="ARBA" id="ARBA00022701"/>
    </source>
</evidence>
<evidence type="ECO:0000256" key="2">
    <source>
        <dbReference type="ARBA" id="ARBA00022490"/>
    </source>
</evidence>
<keyword evidence="9" id="KW-1185">Reference proteome</keyword>
<evidence type="ECO:0000259" key="6">
    <source>
        <dbReference type="Pfam" id="PF04130"/>
    </source>
</evidence>
<evidence type="ECO:0000313" key="8">
    <source>
        <dbReference type="EMBL" id="KAK4505467.1"/>
    </source>
</evidence>
<comment type="subcellular location">
    <subcellularLocation>
        <location evidence="5">Cytoplasm</location>
        <location evidence="5">Cytoskeleton</location>
        <location evidence="5">Microtubule organizing center</location>
    </subcellularLocation>
</comment>
<protein>
    <recommendedName>
        <fullName evidence="5">Spindle pole body component</fullName>
    </recommendedName>
</protein>
<comment type="caution">
    <text evidence="8">The sequence shown here is derived from an EMBL/GenBank/DDBJ whole genome shotgun (WGS) entry which is preliminary data.</text>
</comment>